<feature type="compositionally biased region" description="Low complexity" evidence="1">
    <location>
        <begin position="201"/>
        <end position="225"/>
    </location>
</feature>
<evidence type="ECO:0000313" key="2">
    <source>
        <dbReference type="EMBL" id="MBC2901126.1"/>
    </source>
</evidence>
<evidence type="ECO:0000313" key="3">
    <source>
        <dbReference type="Proteomes" id="UP000584670"/>
    </source>
</evidence>
<organism evidence="2 3">
    <name type="scientific">Streptomyces cupreus</name>
    <dbReference type="NCBI Taxonomy" id="2759956"/>
    <lineage>
        <taxon>Bacteria</taxon>
        <taxon>Bacillati</taxon>
        <taxon>Actinomycetota</taxon>
        <taxon>Actinomycetes</taxon>
        <taxon>Kitasatosporales</taxon>
        <taxon>Streptomycetaceae</taxon>
        <taxon>Streptomyces</taxon>
    </lineage>
</organism>
<reference evidence="2 3" key="1">
    <citation type="submission" date="2020-08" db="EMBL/GenBank/DDBJ databases">
        <title>Streptomyces sp. PSKA01 genome sequencing and assembly.</title>
        <authorList>
            <person name="Mandal S."/>
            <person name="Maiti P.K."/>
            <person name="Das P."/>
        </authorList>
    </citation>
    <scope>NUCLEOTIDE SEQUENCE [LARGE SCALE GENOMIC DNA]</scope>
    <source>
        <strain evidence="2 3">PSKA01</strain>
    </source>
</reference>
<gene>
    <name evidence="2" type="ORF">H4N64_05820</name>
</gene>
<comment type="caution">
    <text evidence="2">The sequence shown here is derived from an EMBL/GenBank/DDBJ whole genome shotgun (WGS) entry which is preliminary data.</text>
</comment>
<protein>
    <submittedName>
        <fullName evidence="2">Uncharacterized protein</fullName>
    </submittedName>
</protein>
<name>A0A7X1IYX3_9ACTN</name>
<accession>A0A7X1IYX3</accession>
<dbReference type="AlphaFoldDB" id="A0A7X1IYX3"/>
<keyword evidence="3" id="KW-1185">Reference proteome</keyword>
<dbReference type="RefSeq" id="WP_186281003.1">
    <property type="nucleotide sequence ID" value="NZ_JACMSF010000004.1"/>
</dbReference>
<proteinExistence type="predicted"/>
<dbReference type="EMBL" id="JACMSF010000004">
    <property type="protein sequence ID" value="MBC2901126.1"/>
    <property type="molecule type" value="Genomic_DNA"/>
</dbReference>
<feature type="region of interest" description="Disordered" evidence="1">
    <location>
        <begin position="201"/>
        <end position="232"/>
    </location>
</feature>
<sequence length="232" mass="24672">MPPDPAPGTARRAISPIDLRVEAATGHDIDTLWAYRDRGVLDEPRARLVDRHRALSKAETSVTFHRQLLNRLTSGEFPVDSALLTRIDRAAHQLEEAAGERDAATARAIAALEPIEDVARTTQPDGHEPLPAADQAALLAIAGGAKLHEHLLSGRMSVATASGTRVPYTHLQRLEAAGLVSRDTSHPVHAGQPVALTDAARAALADSRRPPSTAAPASARPGAWPTAASRRR</sequence>
<evidence type="ECO:0000256" key="1">
    <source>
        <dbReference type="SAM" id="MobiDB-lite"/>
    </source>
</evidence>
<dbReference type="Proteomes" id="UP000584670">
    <property type="component" value="Unassembled WGS sequence"/>
</dbReference>